<feature type="compositionally biased region" description="Low complexity" evidence="9">
    <location>
        <begin position="905"/>
        <end position="918"/>
    </location>
</feature>
<keyword evidence="11" id="KW-1185">Reference proteome</keyword>
<feature type="compositionally biased region" description="Polar residues" evidence="9">
    <location>
        <begin position="152"/>
        <end position="168"/>
    </location>
</feature>
<evidence type="ECO:0000256" key="3">
    <source>
        <dbReference type="ARBA" id="ARBA00007112"/>
    </source>
</evidence>
<feature type="region of interest" description="Disordered" evidence="9">
    <location>
        <begin position="152"/>
        <end position="297"/>
    </location>
</feature>
<feature type="compositionally biased region" description="Low complexity" evidence="9">
    <location>
        <begin position="1043"/>
        <end position="1054"/>
    </location>
</feature>
<dbReference type="Proteomes" id="UP000722485">
    <property type="component" value="Unassembled WGS sequence"/>
</dbReference>
<organism evidence="10 11">
    <name type="scientific">Cylindrodendrum hubeiense</name>
    <dbReference type="NCBI Taxonomy" id="595255"/>
    <lineage>
        <taxon>Eukaryota</taxon>
        <taxon>Fungi</taxon>
        <taxon>Dikarya</taxon>
        <taxon>Ascomycota</taxon>
        <taxon>Pezizomycotina</taxon>
        <taxon>Sordariomycetes</taxon>
        <taxon>Hypocreomycetidae</taxon>
        <taxon>Hypocreales</taxon>
        <taxon>Nectriaceae</taxon>
        <taxon>Cylindrodendrum</taxon>
    </lineage>
</organism>
<feature type="compositionally biased region" description="Low complexity" evidence="9">
    <location>
        <begin position="858"/>
        <end position="881"/>
    </location>
</feature>
<feature type="region of interest" description="Disordered" evidence="9">
    <location>
        <begin position="616"/>
        <end position="946"/>
    </location>
</feature>
<evidence type="ECO:0000256" key="9">
    <source>
        <dbReference type="SAM" id="MobiDB-lite"/>
    </source>
</evidence>
<feature type="region of interest" description="Disordered" evidence="9">
    <location>
        <begin position="1227"/>
        <end position="1294"/>
    </location>
</feature>
<evidence type="ECO:0000256" key="6">
    <source>
        <dbReference type="ARBA" id="ARBA00023016"/>
    </source>
</evidence>
<proteinExistence type="inferred from homology"/>
<feature type="region of interest" description="Disordered" evidence="9">
    <location>
        <begin position="1019"/>
        <end position="1067"/>
    </location>
</feature>
<name>A0A9P5L9J6_9HYPO</name>
<dbReference type="OrthoDB" id="21629at2759"/>
<evidence type="ECO:0000256" key="7">
    <source>
        <dbReference type="ARBA" id="ARBA00023054"/>
    </source>
</evidence>
<evidence type="ECO:0000256" key="5">
    <source>
        <dbReference type="ARBA" id="ARBA00022490"/>
    </source>
</evidence>
<evidence type="ECO:0000313" key="10">
    <source>
        <dbReference type="EMBL" id="KAF7535567.1"/>
    </source>
</evidence>
<feature type="compositionally biased region" description="Polar residues" evidence="9">
    <location>
        <begin position="800"/>
        <end position="813"/>
    </location>
</feature>
<feature type="compositionally biased region" description="Basic and acidic residues" evidence="9">
    <location>
        <begin position="616"/>
        <end position="627"/>
    </location>
</feature>
<dbReference type="CDD" id="cd06503">
    <property type="entry name" value="ATP-synt_Fo_b"/>
    <property type="match status" value="1"/>
</dbReference>
<feature type="compositionally biased region" description="Polar residues" evidence="9">
    <location>
        <begin position="1248"/>
        <end position="1261"/>
    </location>
</feature>
<feature type="compositionally biased region" description="Basic residues" evidence="9">
    <location>
        <begin position="173"/>
        <end position="183"/>
    </location>
</feature>
<dbReference type="PANTHER" id="PTHR31780:SF10">
    <property type="entry name" value="LD36051P"/>
    <property type="match status" value="1"/>
</dbReference>
<dbReference type="EMBL" id="JAANBB010000710">
    <property type="protein sequence ID" value="KAF7535567.1"/>
    <property type="molecule type" value="Genomic_DNA"/>
</dbReference>
<feature type="compositionally biased region" description="Acidic residues" evidence="9">
    <location>
        <begin position="542"/>
        <end position="572"/>
    </location>
</feature>
<feature type="compositionally biased region" description="Low complexity" evidence="9">
    <location>
        <begin position="184"/>
        <end position="193"/>
    </location>
</feature>
<sequence>MRSNKCPTWTRFQFIECRFQNFVEIESRCPTCNISTGPEPRPRSPPEHLIDPGLAHLPAGVIADLTLTWGLNAPSLSYPPSESADTCCAPPLHAFDCPRSVTYDAGHQPETGYPNAGITPKPRQIHQQGWLQVHHRPQGYPFRVVPTLHPHNLQTQRTPPEPNASNDTAPIVNRKKQKRRQKAAAKAAAEQAANGHVDDVSGSGTASGHHPADHEIVASDDDDHEYILGDHHSVSMPNGHEAIDAKSKKNRKKKKKNTAGDSDTASPTPAHSHLESHSSTVGRGSGMSRDKIWSTSNQEERERIKEFWLGLGEDERKSLVKVEKDAVLKKMKEQQKHTCSCTVCGRKRTAIEEELEGLYDAYYLELEQFANQGEGPPMLPPPRDFSLRPPRGLPSSYTNQPPSRGRIVEHVGDDEDEDELEEVYSDDEVEDDEYSDDEPPEEFHNSHDRDVADFLTFGNSLQVKGTQLLESLLRRYGNMDLGGILTVADDLLKNDGKRFIEMMEQLAERRMAREEDAREHFSRGYGHPNGSYSNPHNHPPPEDDEYDDEEDEEEDYDDSQDEEYEDEEDQMTEEQRMEEGRRMFQIFAARMFEQRVLSAYKEKVAKERQQKLLEELEEESRQVDQQKAKKAKNAQKKKDKAAQKKQALAEEKARKEADKAAQDAARLEAEKQRADEQRQKAEEKRKQREAQKKAEEDARLRKEAERQRRLQEQRDKQAEQERKAREAKEREKKFKEEQRLKDNAAREQKEREAQERKDKQDRDKRDKEARAVKAQKEAQAQKEAKERAREEKVAALKAASQTPQGQPLQLSKRGQQHPVSIPTVLPQHPPNPANYASPKIPVATPVIPKAPTPIRPRTTSQQQEAGQSSSSASQSASATSQNPSPHSVTPAHMSPGPIGQQRKGSTSTTATTSQHSHSVSPPMGPLKLPGQSTPFQIPPMGMQPPPGLAHHPPPGFPSRIPHEPIFPPGFRPGPNMMMPPPGINGPTARGFPPVPLPPPGFSQAAGDQFGMVSGFPIPKDGPPPTHTRQSSGAFDGISGISQPIGRPAPIGRPGSVNHGRSYDEDDETTHLGSRALLEDDEPLDAEINIGSLRNQPPGPRGAFPASPFMDAGFPMAHNPWGPPAVAAHPFPPPGFSNPGWGAPSVPPGFGMGSPVPALSSIRPPVQPRHVAVRLMLCQACKDLANSGDSEGFIGLAIVKSQIDAQTGDQSITEQDLLNLCDTEGSLSNGGGTFDVKRDVGGPGKHTDVPSQGSDRTSSNSPSERRSIFDHMGHFGSTTPDRRSMTLSEQYPGTPRDSFALYGRRRKALSKVDTWEGIYENR</sequence>
<accession>A0A9P5L9J6</accession>
<feature type="compositionally biased region" description="Basic residues" evidence="9">
    <location>
        <begin position="248"/>
        <end position="257"/>
    </location>
</feature>
<feature type="compositionally biased region" description="Basic and acidic residues" evidence="9">
    <location>
        <begin position="1234"/>
        <end position="1247"/>
    </location>
</feature>
<comment type="subcellular location">
    <subcellularLocation>
        <location evidence="2 8">Cytoplasm</location>
    </subcellularLocation>
</comment>
<feature type="region of interest" description="Disordered" evidence="9">
    <location>
        <begin position="510"/>
        <end position="579"/>
    </location>
</feature>
<evidence type="ECO:0000256" key="8">
    <source>
        <dbReference type="RuleBase" id="RU049441"/>
    </source>
</evidence>
<gene>
    <name evidence="10" type="ORF">G7Z17_g13189</name>
</gene>
<keyword evidence="6 8" id="KW-0346">Stress response</keyword>
<comment type="caution">
    <text evidence="10">The sequence shown here is derived from an EMBL/GenBank/DDBJ whole genome shotgun (WGS) entry which is preliminary data.</text>
</comment>
<evidence type="ECO:0000256" key="2">
    <source>
        <dbReference type="ARBA" id="ARBA00004496"/>
    </source>
</evidence>
<dbReference type="InterPro" id="IPR051195">
    <property type="entry name" value="Fungal_stress_NST1"/>
</dbReference>
<keyword evidence="7 8" id="KW-0175">Coiled coil</keyword>
<feature type="compositionally biased region" description="Basic and acidic residues" evidence="9">
    <location>
        <begin position="1262"/>
        <end position="1272"/>
    </location>
</feature>
<feature type="compositionally biased region" description="Basic and acidic residues" evidence="9">
    <location>
        <begin position="510"/>
        <end position="522"/>
    </location>
</feature>
<feature type="compositionally biased region" description="Basic and acidic residues" evidence="9">
    <location>
        <begin position="288"/>
        <end position="297"/>
    </location>
</feature>
<dbReference type="GO" id="GO:0005737">
    <property type="term" value="C:cytoplasm"/>
    <property type="evidence" value="ECO:0007669"/>
    <property type="project" value="UniProtKB-SubCell"/>
</dbReference>
<keyword evidence="5 8" id="KW-0963">Cytoplasm</keyword>
<feature type="compositionally biased region" description="Basic and acidic residues" evidence="9">
    <location>
        <begin position="647"/>
        <end position="794"/>
    </location>
</feature>
<dbReference type="InterPro" id="IPR025279">
    <property type="entry name" value="NST1"/>
</dbReference>
<evidence type="ECO:0000256" key="4">
    <source>
        <dbReference type="ARBA" id="ARBA00020733"/>
    </source>
</evidence>
<evidence type="ECO:0000313" key="11">
    <source>
        <dbReference type="Proteomes" id="UP000722485"/>
    </source>
</evidence>
<feature type="compositionally biased region" description="Basic residues" evidence="9">
    <location>
        <begin position="628"/>
        <end position="639"/>
    </location>
</feature>
<feature type="region of interest" description="Disordered" evidence="9">
    <location>
        <begin position="373"/>
        <end position="447"/>
    </location>
</feature>
<reference evidence="10" key="1">
    <citation type="submission" date="2020-03" db="EMBL/GenBank/DDBJ databases">
        <title>Draft Genome Sequence of Cylindrodendrum hubeiense.</title>
        <authorList>
            <person name="Buettner E."/>
            <person name="Kellner H."/>
        </authorList>
    </citation>
    <scope>NUCLEOTIDE SEQUENCE</scope>
    <source>
        <strain evidence="10">IHI 201604</strain>
    </source>
</reference>
<dbReference type="PANTHER" id="PTHR31780">
    <property type="entry name" value="STRESS RESPONSE PROTEIN NST1-RELATED"/>
    <property type="match status" value="1"/>
</dbReference>
<comment type="similarity">
    <text evidence="3 8">Belongs to the NST1 family.</text>
</comment>
<dbReference type="Pfam" id="PF13945">
    <property type="entry name" value="NST1"/>
    <property type="match status" value="1"/>
</dbReference>
<feature type="compositionally biased region" description="Polar residues" evidence="9">
    <location>
        <begin position="259"/>
        <end position="269"/>
    </location>
</feature>
<evidence type="ECO:0000256" key="1">
    <source>
        <dbReference type="ARBA" id="ARBA00002545"/>
    </source>
</evidence>
<feature type="compositionally biased region" description="Acidic residues" evidence="9">
    <location>
        <begin position="412"/>
        <end position="440"/>
    </location>
</feature>
<protein>
    <recommendedName>
        <fullName evidence="4 8">Stress response protein NST1</fullName>
    </recommendedName>
</protein>
<comment type="function">
    <text evidence="1 8">May act as a negative regulator of salt tolerance.</text>
</comment>